<dbReference type="AlphaFoldDB" id="A0A7C3YSB8"/>
<gene>
    <name evidence="2" type="ORF">ENX07_02525</name>
</gene>
<reference evidence="2" key="1">
    <citation type="journal article" date="2020" name="mSystems">
        <title>Genome- and Community-Level Interaction Insights into Carbon Utilization and Element Cycling Functions of Hydrothermarchaeota in Hydrothermal Sediment.</title>
        <authorList>
            <person name="Zhou Z."/>
            <person name="Liu Y."/>
            <person name="Xu W."/>
            <person name="Pan J."/>
            <person name="Luo Z.H."/>
            <person name="Li M."/>
        </authorList>
    </citation>
    <scope>NUCLEOTIDE SEQUENCE [LARGE SCALE GENOMIC DNA]</scope>
    <source>
        <strain evidence="2">SpSt-906</strain>
    </source>
</reference>
<dbReference type="Pfam" id="PF02591">
    <property type="entry name" value="Zn_ribbon_9"/>
    <property type="match status" value="1"/>
</dbReference>
<dbReference type="InterPro" id="IPR003743">
    <property type="entry name" value="Zf-RING_7"/>
</dbReference>
<comment type="caution">
    <text evidence="2">The sequence shown here is derived from an EMBL/GenBank/DDBJ whole genome shotgun (WGS) entry which is preliminary data.</text>
</comment>
<feature type="domain" description="C4-type zinc ribbon" evidence="1">
    <location>
        <begin position="83"/>
        <end position="112"/>
    </location>
</feature>
<organism evidence="2">
    <name type="scientific">candidate division WOR-3 bacterium</name>
    <dbReference type="NCBI Taxonomy" id="2052148"/>
    <lineage>
        <taxon>Bacteria</taxon>
        <taxon>Bacteria division WOR-3</taxon>
    </lineage>
</organism>
<evidence type="ECO:0000313" key="2">
    <source>
        <dbReference type="EMBL" id="HGE98934.1"/>
    </source>
</evidence>
<proteinExistence type="predicted"/>
<dbReference type="EMBL" id="DTMQ01000016">
    <property type="protein sequence ID" value="HGE98934.1"/>
    <property type="molecule type" value="Genomic_DNA"/>
</dbReference>
<protein>
    <recommendedName>
        <fullName evidence="1">C4-type zinc ribbon domain-containing protein</fullName>
    </recommendedName>
</protein>
<accession>A0A7C3YSB8</accession>
<evidence type="ECO:0000259" key="1">
    <source>
        <dbReference type="Pfam" id="PF02591"/>
    </source>
</evidence>
<name>A0A7C3YSB8_UNCW3</name>
<sequence>MNPTLELLRALEEFDMIIRDLQRPDYKKLGFAMGKNVVLFLKSVEEEREKIRKKIDKNLLAEYDRIKKRYGERVVVQVVKDFCGGCYVKLPSGIAARCQNEILTCPHCGRFLYRIK</sequence>
<dbReference type="Gene3D" id="1.10.287.1490">
    <property type="match status" value="1"/>
</dbReference>